<dbReference type="EMBL" id="CAHIKZ030000668">
    <property type="protein sequence ID" value="CAE1232363.1"/>
    <property type="molecule type" value="Genomic_DNA"/>
</dbReference>
<dbReference type="SMART" id="SM00476">
    <property type="entry name" value="DNaseIc"/>
    <property type="match status" value="1"/>
</dbReference>
<gene>
    <name evidence="5" type="ORF">SPHA_18495</name>
</gene>
<name>A0A812BM13_ACAPH</name>
<dbReference type="Proteomes" id="UP000597762">
    <property type="component" value="Unassembled WGS sequence"/>
</dbReference>
<organism evidence="5 6">
    <name type="scientific">Acanthosepion pharaonis</name>
    <name type="common">Pharaoh cuttlefish</name>
    <name type="synonym">Sepia pharaonis</name>
    <dbReference type="NCBI Taxonomy" id="158019"/>
    <lineage>
        <taxon>Eukaryota</taxon>
        <taxon>Metazoa</taxon>
        <taxon>Spiralia</taxon>
        <taxon>Lophotrochozoa</taxon>
        <taxon>Mollusca</taxon>
        <taxon>Cephalopoda</taxon>
        <taxon>Coleoidea</taxon>
        <taxon>Decapodiformes</taxon>
        <taxon>Sepiida</taxon>
        <taxon>Sepiina</taxon>
        <taxon>Sepiidae</taxon>
        <taxon>Acanthosepion</taxon>
    </lineage>
</organism>
<evidence type="ECO:0000313" key="6">
    <source>
        <dbReference type="Proteomes" id="UP000597762"/>
    </source>
</evidence>
<dbReference type="InterPro" id="IPR016202">
    <property type="entry name" value="DNase_I"/>
</dbReference>
<dbReference type="GO" id="GO:0005634">
    <property type="term" value="C:nucleus"/>
    <property type="evidence" value="ECO:0007669"/>
    <property type="project" value="TreeGrafter"/>
</dbReference>
<dbReference type="PRINTS" id="PR00130">
    <property type="entry name" value="DNASEI"/>
</dbReference>
<evidence type="ECO:0000259" key="4">
    <source>
        <dbReference type="Pfam" id="PF03372"/>
    </source>
</evidence>
<comment type="caution">
    <text evidence="5">The sequence shown here is derived from an EMBL/GenBank/DDBJ whole genome shotgun (WGS) entry which is preliminary data.</text>
</comment>
<reference evidence="5" key="1">
    <citation type="submission" date="2021-01" db="EMBL/GenBank/DDBJ databases">
        <authorList>
            <person name="Li R."/>
            <person name="Bekaert M."/>
        </authorList>
    </citation>
    <scope>NUCLEOTIDE SEQUENCE</scope>
    <source>
        <strain evidence="5">Farmed</strain>
    </source>
</reference>
<evidence type="ECO:0000313" key="5">
    <source>
        <dbReference type="EMBL" id="CAE1232363.1"/>
    </source>
</evidence>
<dbReference type="GO" id="GO:0004530">
    <property type="term" value="F:deoxyribonuclease I activity"/>
    <property type="evidence" value="ECO:0007669"/>
    <property type="project" value="UniProtKB-EC"/>
</dbReference>
<evidence type="ECO:0000256" key="1">
    <source>
        <dbReference type="ARBA" id="ARBA00007359"/>
    </source>
</evidence>
<evidence type="ECO:0000256" key="3">
    <source>
        <dbReference type="ARBA" id="ARBA00022801"/>
    </source>
</evidence>
<sequence>MTYFRTKEKISVVTNYTYDDGKEEIQNDLFSREPFVVLFNIPCTEFKNVALVGVHIAPEDAFEEMKHLQKVRDSVSRKLRTSNIILMGDMNADCNFFRESKWQEVPMRMSSNYLWPICDDTDTTVKSTHCAYDRFIVGGRTLRKAYIPGYAKAYRFDDAFSLSQEEALKVSDHYPVEISFKEDCAARRTEGGNIIG</sequence>
<accession>A0A812BM13</accession>
<dbReference type="Pfam" id="PF03372">
    <property type="entry name" value="Exo_endo_phos"/>
    <property type="match status" value="1"/>
</dbReference>
<proteinExistence type="inferred from homology"/>
<feature type="domain" description="Endonuclease/exonuclease/phosphatase" evidence="4">
    <location>
        <begin position="11"/>
        <end position="173"/>
    </location>
</feature>
<dbReference type="OrthoDB" id="10061407at2759"/>
<dbReference type="SUPFAM" id="SSF56219">
    <property type="entry name" value="DNase I-like"/>
    <property type="match status" value="1"/>
</dbReference>
<keyword evidence="6" id="KW-1185">Reference proteome</keyword>
<dbReference type="InterPro" id="IPR036691">
    <property type="entry name" value="Endo/exonu/phosph_ase_sf"/>
</dbReference>
<keyword evidence="3 5" id="KW-0378">Hydrolase</keyword>
<dbReference type="AlphaFoldDB" id="A0A812BM13"/>
<protein>
    <submittedName>
        <fullName evidence="5">DNASE1</fullName>
        <ecNumber evidence="5">3.1.21.1</ecNumber>
    </submittedName>
</protein>
<dbReference type="PANTHER" id="PTHR11371">
    <property type="entry name" value="DEOXYRIBONUCLEASE"/>
    <property type="match status" value="1"/>
</dbReference>
<dbReference type="PANTHER" id="PTHR11371:SF31">
    <property type="entry name" value="EXTRACELLULAR NUCLEASE"/>
    <property type="match status" value="1"/>
</dbReference>
<dbReference type="GO" id="GO:0003677">
    <property type="term" value="F:DNA binding"/>
    <property type="evidence" value="ECO:0007669"/>
    <property type="project" value="TreeGrafter"/>
</dbReference>
<dbReference type="EC" id="3.1.21.1" evidence="5"/>
<keyword evidence="2" id="KW-0540">Nuclease</keyword>
<dbReference type="GO" id="GO:0006308">
    <property type="term" value="P:DNA catabolic process"/>
    <property type="evidence" value="ECO:0007669"/>
    <property type="project" value="InterPro"/>
</dbReference>
<comment type="similarity">
    <text evidence="1">Belongs to the DNase I family.</text>
</comment>
<dbReference type="Gene3D" id="3.60.10.10">
    <property type="entry name" value="Endonuclease/exonuclease/phosphatase"/>
    <property type="match status" value="1"/>
</dbReference>
<dbReference type="InterPro" id="IPR005135">
    <property type="entry name" value="Endo/exonuclease/phosphatase"/>
</dbReference>
<evidence type="ECO:0000256" key="2">
    <source>
        <dbReference type="ARBA" id="ARBA00022722"/>
    </source>
</evidence>